<evidence type="ECO:0000313" key="1">
    <source>
        <dbReference type="EMBL" id="KAB2585281.1"/>
    </source>
</evidence>
<evidence type="ECO:0008006" key="3">
    <source>
        <dbReference type="Google" id="ProtNLM"/>
    </source>
</evidence>
<comment type="caution">
    <text evidence="1">The sequence shown here is derived from an EMBL/GenBank/DDBJ whole genome shotgun (WGS) entry which is preliminary data.</text>
</comment>
<dbReference type="EMBL" id="MRBO01000351">
    <property type="protein sequence ID" value="KAB2585281.1"/>
    <property type="molecule type" value="Genomic_DNA"/>
</dbReference>
<name>A0A5N5E624_RHOER</name>
<protein>
    <recommendedName>
        <fullName evidence="3">Sigma-70 family RNA polymerase sigma factor</fullName>
    </recommendedName>
</protein>
<organism evidence="1 2">
    <name type="scientific">Rhodococcus erythropolis</name>
    <name type="common">Arthrobacter picolinophilus</name>
    <dbReference type="NCBI Taxonomy" id="1833"/>
    <lineage>
        <taxon>Bacteria</taxon>
        <taxon>Bacillati</taxon>
        <taxon>Actinomycetota</taxon>
        <taxon>Actinomycetes</taxon>
        <taxon>Mycobacteriales</taxon>
        <taxon>Nocardiaceae</taxon>
        <taxon>Rhodococcus</taxon>
        <taxon>Rhodococcus erythropolis group</taxon>
    </lineage>
</organism>
<proteinExistence type="predicted"/>
<accession>A0A5N5E624</accession>
<sequence length="263" mass="30002">MSRAARPEGPAADGACIEPDEGYHHQVVVNWLAEVEFEDKADHLDRLLGDEDLLLSLQLGSYAPAVWDPVAEALARYGVAVIRAWTRRGSIFSKVQKRTGFPLKAPPESWLDDDHVADDLADETVVRAINYFKDHVLKQNKWDAKKGASLRTFFIGQCLYQFPNVYRAWFNEERDRRAVEYWADDEDMDYLRGSIRGIESSVIPKMETVEALRKVKTDRARAALLLHAQGYTYEEISQKLGLADAKSVENMLTYQKRLLRRGA</sequence>
<dbReference type="Proteomes" id="UP000325576">
    <property type="component" value="Unassembled WGS sequence"/>
</dbReference>
<reference evidence="1 2" key="1">
    <citation type="journal article" date="2017" name="Poromechanics V (2013)">
        <title>Genomic Characterization of the Arsenic-Tolerant Actinobacterium, &lt;i&gt;Rhodococcus erythropolis&lt;/i&gt; S43.</title>
        <authorList>
            <person name="Retamal-Morales G."/>
            <person name="Mehnert M."/>
            <person name="Schwabe R."/>
            <person name="Tischler D."/>
            <person name="Schloemann M."/>
            <person name="Levican G.J."/>
        </authorList>
    </citation>
    <scope>NUCLEOTIDE SEQUENCE [LARGE SCALE GENOMIC DNA]</scope>
    <source>
        <strain evidence="1 2">S43</strain>
    </source>
</reference>
<evidence type="ECO:0000313" key="2">
    <source>
        <dbReference type="Proteomes" id="UP000325576"/>
    </source>
</evidence>
<gene>
    <name evidence="1" type="ORF">BS297_11250</name>
</gene>
<dbReference type="AlphaFoldDB" id="A0A5N5E624"/>